<evidence type="ECO:0000313" key="5">
    <source>
        <dbReference type="Proteomes" id="UP000292686"/>
    </source>
</evidence>
<evidence type="ECO:0000313" key="4">
    <source>
        <dbReference type="EMBL" id="RXZ85891.1"/>
    </source>
</evidence>
<dbReference type="AlphaFoldDB" id="A0A4Q2M7H9"/>
<reference evidence="4 5" key="1">
    <citation type="submission" date="2019-01" db="EMBL/GenBank/DDBJ databases">
        <title>Agromyces.</title>
        <authorList>
            <person name="Li J."/>
        </authorList>
    </citation>
    <scope>NUCLEOTIDE SEQUENCE [LARGE SCALE GENOMIC DNA]</scope>
    <source>
        <strain evidence="4 5">DSM 23870</strain>
    </source>
</reference>
<evidence type="ECO:0000313" key="6">
    <source>
        <dbReference type="Proteomes" id="UP000581087"/>
    </source>
</evidence>
<dbReference type="EMBL" id="SDPM01000006">
    <property type="protein sequence ID" value="RXZ85891.1"/>
    <property type="molecule type" value="Genomic_DNA"/>
</dbReference>
<evidence type="ECO:0000256" key="2">
    <source>
        <dbReference type="SAM" id="Phobius"/>
    </source>
</evidence>
<dbReference type="Proteomes" id="UP000581087">
    <property type="component" value="Unassembled WGS sequence"/>
</dbReference>
<keyword evidence="5" id="KW-1185">Reference proteome</keyword>
<evidence type="ECO:0000313" key="3">
    <source>
        <dbReference type="EMBL" id="NYD68505.1"/>
    </source>
</evidence>
<proteinExistence type="predicted"/>
<gene>
    <name evidence="3" type="ORF">BJ972_003024</name>
    <name evidence="4" type="ORF">ESP50_11775</name>
</gene>
<feature type="transmembrane region" description="Helical" evidence="2">
    <location>
        <begin position="32"/>
        <end position="53"/>
    </location>
</feature>
<comment type="caution">
    <text evidence="4">The sequence shown here is derived from an EMBL/GenBank/DDBJ whole genome shotgun (WGS) entry which is preliminary data.</text>
</comment>
<keyword evidence="2" id="KW-0472">Membrane</keyword>
<evidence type="ECO:0000256" key="1">
    <source>
        <dbReference type="SAM" id="MobiDB-lite"/>
    </source>
</evidence>
<keyword evidence="2" id="KW-1133">Transmembrane helix</keyword>
<protein>
    <submittedName>
        <fullName evidence="4">Uncharacterized protein</fullName>
    </submittedName>
</protein>
<accession>A0A4Q2M7H9</accession>
<feature type="region of interest" description="Disordered" evidence="1">
    <location>
        <begin position="1"/>
        <end position="24"/>
    </location>
</feature>
<reference evidence="3 6" key="2">
    <citation type="submission" date="2020-07" db="EMBL/GenBank/DDBJ databases">
        <title>Sequencing the genomes of 1000 actinobacteria strains.</title>
        <authorList>
            <person name="Klenk H.-P."/>
        </authorList>
    </citation>
    <scope>NUCLEOTIDE SEQUENCE [LARGE SCALE GENOMIC DNA]</scope>
    <source>
        <strain evidence="3 6">DSM 23870</strain>
    </source>
</reference>
<dbReference type="RefSeq" id="WP_129175386.1">
    <property type="nucleotide sequence ID" value="NZ_JACCBI010000001.1"/>
</dbReference>
<organism evidence="4 5">
    <name type="scientific">Agromyces atrinae</name>
    <dbReference type="NCBI Taxonomy" id="592376"/>
    <lineage>
        <taxon>Bacteria</taxon>
        <taxon>Bacillati</taxon>
        <taxon>Actinomycetota</taxon>
        <taxon>Actinomycetes</taxon>
        <taxon>Micrococcales</taxon>
        <taxon>Microbacteriaceae</taxon>
        <taxon>Agromyces</taxon>
    </lineage>
</organism>
<dbReference type="EMBL" id="JACCBI010000001">
    <property type="protein sequence ID" value="NYD68505.1"/>
    <property type="molecule type" value="Genomic_DNA"/>
</dbReference>
<keyword evidence="2" id="KW-0812">Transmembrane</keyword>
<sequence>MVNDTDARVRRATTSSGRTGLPRPPRRRGYRWWHYVILAVVAAAAIGLAYAALSADKDVPGTGTSVSISG</sequence>
<name>A0A4Q2M7H9_9MICO</name>
<dbReference type="Proteomes" id="UP000292686">
    <property type="component" value="Unassembled WGS sequence"/>
</dbReference>